<dbReference type="InterPro" id="IPR018114">
    <property type="entry name" value="TRYPSIN_HIS"/>
</dbReference>
<keyword evidence="4" id="KW-0732">Signal</keyword>
<keyword evidence="1" id="KW-1015">Disulfide bond</keyword>
<dbReference type="Gene3D" id="2.40.10.10">
    <property type="entry name" value="Trypsin-like serine proteases"/>
    <property type="match status" value="1"/>
</dbReference>
<keyword evidence="3" id="KW-0378">Hydrolase</keyword>
<dbReference type="SMART" id="SM00020">
    <property type="entry name" value="Tryp_SPc"/>
    <property type="match status" value="1"/>
</dbReference>
<dbReference type="InterPro" id="IPR043504">
    <property type="entry name" value="Peptidase_S1_PA_chymotrypsin"/>
</dbReference>
<dbReference type="GO" id="GO:0006508">
    <property type="term" value="P:proteolysis"/>
    <property type="evidence" value="ECO:0007669"/>
    <property type="project" value="UniProtKB-KW"/>
</dbReference>
<comment type="caution">
    <text evidence="6">The sequence shown here is derived from an EMBL/GenBank/DDBJ whole genome shotgun (WGS) entry which is preliminary data.</text>
</comment>
<dbReference type="EMBL" id="CAJNOC010002427">
    <property type="protein sequence ID" value="CAF0932487.1"/>
    <property type="molecule type" value="Genomic_DNA"/>
</dbReference>
<name>A0A814BRR5_9BILA</name>
<organism evidence="6 7">
    <name type="scientific">Brachionus calyciflorus</name>
    <dbReference type="NCBI Taxonomy" id="104777"/>
    <lineage>
        <taxon>Eukaryota</taxon>
        <taxon>Metazoa</taxon>
        <taxon>Spiralia</taxon>
        <taxon>Gnathifera</taxon>
        <taxon>Rotifera</taxon>
        <taxon>Eurotatoria</taxon>
        <taxon>Monogononta</taxon>
        <taxon>Pseudotrocha</taxon>
        <taxon>Ploima</taxon>
        <taxon>Brachionidae</taxon>
        <taxon>Brachionus</taxon>
    </lineage>
</organism>
<evidence type="ECO:0000259" key="5">
    <source>
        <dbReference type="PROSITE" id="PS50240"/>
    </source>
</evidence>
<dbReference type="AlphaFoldDB" id="A0A814BRR5"/>
<protein>
    <recommendedName>
        <fullName evidence="5">Peptidase S1 domain-containing protein</fullName>
    </recommendedName>
</protein>
<reference evidence="6" key="1">
    <citation type="submission" date="2021-02" db="EMBL/GenBank/DDBJ databases">
        <authorList>
            <person name="Nowell W R."/>
        </authorList>
    </citation>
    <scope>NUCLEOTIDE SEQUENCE</scope>
    <source>
        <strain evidence="6">Ploen Becks lab</strain>
    </source>
</reference>
<evidence type="ECO:0000256" key="1">
    <source>
        <dbReference type="ARBA" id="ARBA00023157"/>
    </source>
</evidence>
<evidence type="ECO:0000256" key="4">
    <source>
        <dbReference type="SAM" id="SignalP"/>
    </source>
</evidence>
<sequence>MNFKIFTFLILLSIKSVKLQNNTFNCDLSLECDGCGKIYNQPNAKIIGGKEAVPYSWPSMALVVFRYKFYYTIDNKIFQSSKFSICGGTLINHDTVLTAAHCLVSEVNYGPVTSQYTQRVVPNKFYPSYESMYTVYLGVHDISSILDGKQDLPGFSISSFTQHEDYNDLVNDIAIIRLQTNVTFNEKIQPACLPESENYPNRSGVPVWTAGWGKTSLPGAVSKKLNDVKITLYDPSACSIITSFKDISDWSKYICAGELNGGKDSCQGDSGGPLFIKEIVGNSQKFILIGITSFGIGCAEPGLAGVYTKVSSFLPWVKNMAKVDKTYLSKKFQYFNSSNYISTSKVYIVFILKIVYFVYL</sequence>
<keyword evidence="7" id="KW-1185">Reference proteome</keyword>
<keyword evidence="3" id="KW-0720">Serine protease</keyword>
<dbReference type="InterPro" id="IPR009003">
    <property type="entry name" value="Peptidase_S1_PA"/>
</dbReference>
<keyword evidence="3" id="KW-0645">Protease</keyword>
<evidence type="ECO:0000313" key="7">
    <source>
        <dbReference type="Proteomes" id="UP000663879"/>
    </source>
</evidence>
<dbReference type="Proteomes" id="UP000663879">
    <property type="component" value="Unassembled WGS sequence"/>
</dbReference>
<dbReference type="PROSITE" id="PS00135">
    <property type="entry name" value="TRYPSIN_SER"/>
    <property type="match status" value="1"/>
</dbReference>
<feature type="domain" description="Peptidase S1" evidence="5">
    <location>
        <begin position="46"/>
        <end position="322"/>
    </location>
</feature>
<dbReference type="PROSITE" id="PS50240">
    <property type="entry name" value="TRYPSIN_DOM"/>
    <property type="match status" value="1"/>
</dbReference>
<dbReference type="Pfam" id="PF00089">
    <property type="entry name" value="Trypsin"/>
    <property type="match status" value="1"/>
</dbReference>
<dbReference type="InterPro" id="IPR033116">
    <property type="entry name" value="TRYPSIN_SER"/>
</dbReference>
<feature type="chain" id="PRO_5032882684" description="Peptidase S1 domain-containing protein" evidence="4">
    <location>
        <begin position="20"/>
        <end position="360"/>
    </location>
</feature>
<dbReference type="GO" id="GO:0004252">
    <property type="term" value="F:serine-type endopeptidase activity"/>
    <property type="evidence" value="ECO:0007669"/>
    <property type="project" value="InterPro"/>
</dbReference>
<dbReference type="PANTHER" id="PTHR24252">
    <property type="entry name" value="ACROSIN-RELATED"/>
    <property type="match status" value="1"/>
</dbReference>
<comment type="similarity">
    <text evidence="2">Belongs to the peptidase S1 family. CLIP subfamily.</text>
</comment>
<dbReference type="PANTHER" id="PTHR24252:SF7">
    <property type="entry name" value="HYALIN"/>
    <property type="match status" value="1"/>
</dbReference>
<dbReference type="OrthoDB" id="93664at2759"/>
<accession>A0A814BRR5</accession>
<evidence type="ECO:0000313" key="6">
    <source>
        <dbReference type="EMBL" id="CAF0932487.1"/>
    </source>
</evidence>
<dbReference type="SUPFAM" id="SSF50494">
    <property type="entry name" value="Trypsin-like serine proteases"/>
    <property type="match status" value="1"/>
</dbReference>
<evidence type="ECO:0000256" key="2">
    <source>
        <dbReference type="ARBA" id="ARBA00024195"/>
    </source>
</evidence>
<feature type="signal peptide" evidence="4">
    <location>
        <begin position="1"/>
        <end position="19"/>
    </location>
</feature>
<dbReference type="InterPro" id="IPR001254">
    <property type="entry name" value="Trypsin_dom"/>
</dbReference>
<dbReference type="CDD" id="cd00190">
    <property type="entry name" value="Tryp_SPc"/>
    <property type="match status" value="1"/>
</dbReference>
<proteinExistence type="inferred from homology"/>
<gene>
    <name evidence="6" type="ORF">OXX778_LOCUS12985</name>
</gene>
<dbReference type="PRINTS" id="PR00722">
    <property type="entry name" value="CHYMOTRYPSIN"/>
</dbReference>
<dbReference type="PROSITE" id="PS00134">
    <property type="entry name" value="TRYPSIN_HIS"/>
    <property type="match status" value="1"/>
</dbReference>
<dbReference type="FunFam" id="2.40.10.10:FF:000002">
    <property type="entry name" value="Transmembrane protease serine"/>
    <property type="match status" value="1"/>
</dbReference>
<evidence type="ECO:0000256" key="3">
    <source>
        <dbReference type="RuleBase" id="RU363034"/>
    </source>
</evidence>
<dbReference type="InterPro" id="IPR001314">
    <property type="entry name" value="Peptidase_S1A"/>
</dbReference>